<name>A0ABV4CCM6_9PSEU</name>
<organism evidence="2 3">
    <name type="scientific">Saccharopolyspora cebuensis</name>
    <dbReference type="NCBI Taxonomy" id="418759"/>
    <lineage>
        <taxon>Bacteria</taxon>
        <taxon>Bacillati</taxon>
        <taxon>Actinomycetota</taxon>
        <taxon>Actinomycetes</taxon>
        <taxon>Pseudonocardiales</taxon>
        <taxon>Pseudonocardiaceae</taxon>
        <taxon>Saccharopolyspora</taxon>
    </lineage>
</organism>
<reference evidence="2 3" key="1">
    <citation type="submission" date="2024-08" db="EMBL/GenBank/DDBJ databases">
        <title>Genome mining of Saccharopolyspora cebuensis PGLac3 from Nigerian medicinal plant.</title>
        <authorList>
            <person name="Ezeobiora C.E."/>
            <person name="Igbokwe N.H."/>
            <person name="Amin D.H."/>
            <person name="Mendie U.E."/>
        </authorList>
    </citation>
    <scope>NUCLEOTIDE SEQUENCE [LARGE SCALE GENOMIC DNA]</scope>
    <source>
        <strain evidence="2 3">PGLac3</strain>
    </source>
</reference>
<feature type="region of interest" description="Disordered" evidence="1">
    <location>
        <begin position="1"/>
        <end position="27"/>
    </location>
</feature>
<evidence type="ECO:0000313" key="3">
    <source>
        <dbReference type="Proteomes" id="UP001564626"/>
    </source>
</evidence>
<dbReference type="InterPro" id="IPR025630">
    <property type="entry name" value="DUF4288"/>
</dbReference>
<gene>
    <name evidence="2" type="ORF">AB8O55_02505</name>
</gene>
<dbReference type="EMBL" id="JBGEHV010000003">
    <property type="protein sequence ID" value="MEY8038258.1"/>
    <property type="molecule type" value="Genomic_DNA"/>
</dbReference>
<dbReference type="Proteomes" id="UP001564626">
    <property type="component" value="Unassembled WGS sequence"/>
</dbReference>
<keyword evidence="3" id="KW-1185">Reference proteome</keyword>
<proteinExistence type="predicted"/>
<protein>
    <submittedName>
        <fullName evidence="2">DUF4288 domain-containing protein</fullName>
    </submittedName>
</protein>
<comment type="caution">
    <text evidence="2">The sequence shown here is derived from an EMBL/GenBank/DDBJ whole genome shotgun (WGS) entry which is preliminary data.</text>
</comment>
<dbReference type="Pfam" id="PF14119">
    <property type="entry name" value="DUF4288"/>
    <property type="match status" value="1"/>
</dbReference>
<sequence length="139" mass="15907">MSSNEFDEVPSVNIGSGGIDPRDFQAGAHPVEREHYVAVLLLESAAEAADYRPLYEESFVLLKAESEEEAREKATEAGKQQETSYHNEHQELITWRLKQVVEVKPLEDATFDDGSELYSRFFRNYDAYRSFEPLLSDDI</sequence>
<evidence type="ECO:0000313" key="2">
    <source>
        <dbReference type="EMBL" id="MEY8038258.1"/>
    </source>
</evidence>
<dbReference type="RefSeq" id="WP_345356106.1">
    <property type="nucleotide sequence ID" value="NZ_BAABII010000002.1"/>
</dbReference>
<accession>A0ABV4CCM6</accession>
<evidence type="ECO:0000256" key="1">
    <source>
        <dbReference type="SAM" id="MobiDB-lite"/>
    </source>
</evidence>